<evidence type="ECO:0000313" key="3">
    <source>
        <dbReference type="Proteomes" id="UP000186817"/>
    </source>
</evidence>
<proteinExistence type="predicted"/>
<feature type="signal peptide" evidence="1">
    <location>
        <begin position="1"/>
        <end position="25"/>
    </location>
</feature>
<evidence type="ECO:0000313" key="2">
    <source>
        <dbReference type="EMBL" id="OLP83539.1"/>
    </source>
</evidence>
<name>A0A1Q9CKU4_SYMMI</name>
<feature type="chain" id="PRO_5012163855" description="Peptidylprolyl isomerase" evidence="1">
    <location>
        <begin position="26"/>
        <end position="149"/>
    </location>
</feature>
<evidence type="ECO:0008006" key="4">
    <source>
        <dbReference type="Google" id="ProtNLM"/>
    </source>
</evidence>
<evidence type="ECO:0000256" key="1">
    <source>
        <dbReference type="SAM" id="SignalP"/>
    </source>
</evidence>
<organism evidence="2 3">
    <name type="scientific">Symbiodinium microadriaticum</name>
    <name type="common">Dinoflagellate</name>
    <name type="synonym">Zooxanthella microadriatica</name>
    <dbReference type="NCBI Taxonomy" id="2951"/>
    <lineage>
        <taxon>Eukaryota</taxon>
        <taxon>Sar</taxon>
        <taxon>Alveolata</taxon>
        <taxon>Dinophyceae</taxon>
        <taxon>Suessiales</taxon>
        <taxon>Symbiodiniaceae</taxon>
        <taxon>Symbiodinium</taxon>
    </lineage>
</organism>
<dbReference type="EMBL" id="LSRX01001109">
    <property type="protein sequence ID" value="OLP83539.1"/>
    <property type="molecule type" value="Genomic_DNA"/>
</dbReference>
<keyword evidence="3" id="KW-1185">Reference proteome</keyword>
<reference evidence="2 3" key="1">
    <citation type="submission" date="2016-02" db="EMBL/GenBank/DDBJ databases">
        <title>Genome analysis of coral dinoflagellate symbionts highlights evolutionary adaptations to a symbiotic lifestyle.</title>
        <authorList>
            <person name="Aranda M."/>
            <person name="Li Y."/>
            <person name="Liew Y.J."/>
            <person name="Baumgarten S."/>
            <person name="Simakov O."/>
            <person name="Wilson M."/>
            <person name="Piel J."/>
            <person name="Ashoor H."/>
            <person name="Bougouffa S."/>
            <person name="Bajic V.B."/>
            <person name="Ryu T."/>
            <person name="Ravasi T."/>
            <person name="Bayer T."/>
            <person name="Micklem G."/>
            <person name="Kim H."/>
            <person name="Bhak J."/>
            <person name="Lajeunesse T.C."/>
            <person name="Voolstra C.R."/>
        </authorList>
    </citation>
    <scope>NUCLEOTIDE SEQUENCE [LARGE SCALE GENOMIC DNA]</scope>
    <source>
        <strain evidence="2 3">CCMP2467</strain>
    </source>
</reference>
<keyword evidence="1" id="KW-0732">Signal</keyword>
<gene>
    <name evidence="2" type="ORF">AK812_SmicGene35682</name>
</gene>
<accession>A0A1Q9CKU4</accession>
<dbReference type="OrthoDB" id="1911748at2759"/>
<sequence>MLRQRRLGRPGLVALLVLVYPLAFLVPPRAPTRATLAAGVAAGAPLTAWAQDAGDDFGSATIVVEVLFAAVKAVQGPTCEVSHILLEDEKSAAEVFAQFVFVLLIIAIDGHGPEPAVAFDKNSPLGTALGPVETEFGYHILWIRNRDGV</sequence>
<dbReference type="Proteomes" id="UP000186817">
    <property type="component" value="Unassembled WGS sequence"/>
</dbReference>
<protein>
    <recommendedName>
        <fullName evidence="4">Peptidylprolyl isomerase</fullName>
    </recommendedName>
</protein>
<dbReference type="AlphaFoldDB" id="A0A1Q9CKU4"/>
<comment type="caution">
    <text evidence="2">The sequence shown here is derived from an EMBL/GenBank/DDBJ whole genome shotgun (WGS) entry which is preliminary data.</text>
</comment>